<dbReference type="RefSeq" id="WP_181073619.1">
    <property type="nucleotide sequence ID" value="NZ_JAJGWQ010000003.1"/>
</dbReference>
<dbReference type="Proteomes" id="UP001336015">
    <property type="component" value="Unassembled WGS sequence"/>
</dbReference>
<organism evidence="1 2">
    <name type="scientific">Pseudomonas paracarnis</name>
    <dbReference type="NCBI Taxonomy" id="2750625"/>
    <lineage>
        <taxon>Bacteria</taxon>
        <taxon>Pseudomonadati</taxon>
        <taxon>Pseudomonadota</taxon>
        <taxon>Gammaproteobacteria</taxon>
        <taxon>Pseudomonadales</taxon>
        <taxon>Pseudomonadaceae</taxon>
        <taxon>Pseudomonas</taxon>
    </lineage>
</organism>
<dbReference type="EMBL" id="JAJGWQ010000003">
    <property type="protein sequence ID" value="MEB3782413.1"/>
    <property type="molecule type" value="Genomic_DNA"/>
</dbReference>
<evidence type="ECO:0000313" key="2">
    <source>
        <dbReference type="Proteomes" id="UP001336015"/>
    </source>
</evidence>
<keyword evidence="2" id="KW-1185">Reference proteome</keyword>
<comment type="caution">
    <text evidence="1">The sequence shown here is derived from an EMBL/GenBank/DDBJ whole genome shotgun (WGS) entry which is preliminary data.</text>
</comment>
<evidence type="ECO:0008006" key="3">
    <source>
        <dbReference type="Google" id="ProtNLM"/>
    </source>
</evidence>
<evidence type="ECO:0000313" key="1">
    <source>
        <dbReference type="EMBL" id="MEB3782413.1"/>
    </source>
</evidence>
<name>A0ABU6BQ31_9PSED</name>
<accession>A0ABU6BQ31</accession>
<protein>
    <recommendedName>
        <fullName evidence="3">Immunity protein 63 domain-containing protein</fullName>
    </recommendedName>
</protein>
<sequence>MISDILLGIENNKELVFVALRDQWWADPRDRLVTDCLKFDEYCEKFMLLKITVDMGLIPLEVMLKGSVKAYVMYFCLYDLSLEPHEIESKENYELVKAALDKNIDNHWSEYYEWIKKEFHNYMAHLKTDTDLPYIR</sequence>
<proteinExistence type="predicted"/>
<reference evidence="1 2" key="1">
    <citation type="journal article" date="2023" name="Int J Dairy Technol">
        <title>Genome based analysis of Pseudomonas paracarnis RQ057, a strain responsible for blue discoloration spoilage in processed cheese.</title>
        <authorList>
            <person name="Rodrigues Rd.S."/>
            <person name="Machado S.G."/>
            <person name="de Carvalho A.F."/>
            <person name="Nero L.A."/>
        </authorList>
    </citation>
    <scope>NUCLEOTIDE SEQUENCE [LARGE SCALE GENOMIC DNA]</scope>
    <source>
        <strain evidence="1 2">RQ057</strain>
    </source>
</reference>
<gene>
    <name evidence="1" type="ORF">LLW09_07575</name>
</gene>